<sequence length="91" mass="10399">MQSEFLKQATVFDTAKLYPGIPIYLIEPPGNIGEPQRVYNCLIKAVTPTELTIVRINYDDEVEENTYPVGYFEGVGARKIEFTPKREKEKS</sequence>
<reference evidence="1 2" key="1">
    <citation type="submission" date="2015-12" db="EMBL/GenBank/DDBJ databases">
        <title>Bacillus cereus Group isolate.</title>
        <authorList>
            <person name="Kovac J."/>
        </authorList>
    </citation>
    <scope>NUCLEOTIDE SEQUENCE [LARGE SCALE GENOMIC DNA]</scope>
    <source>
        <strain evidence="1 2">FSL K6-0073</strain>
    </source>
</reference>
<evidence type="ECO:0000313" key="2">
    <source>
        <dbReference type="Proteomes" id="UP000075476"/>
    </source>
</evidence>
<protein>
    <submittedName>
        <fullName evidence="1">Uncharacterized protein</fullName>
    </submittedName>
</protein>
<name>A0A9X0MJU8_BACCE</name>
<dbReference type="AlphaFoldDB" id="A0A9X0MJU8"/>
<dbReference type="Proteomes" id="UP000075476">
    <property type="component" value="Unassembled WGS sequence"/>
</dbReference>
<proteinExistence type="predicted"/>
<comment type="caution">
    <text evidence="1">The sequence shown here is derived from an EMBL/GenBank/DDBJ whole genome shotgun (WGS) entry which is preliminary data.</text>
</comment>
<dbReference type="EMBL" id="LOMO01000001">
    <property type="protein sequence ID" value="KXY51119.1"/>
    <property type="molecule type" value="Genomic_DNA"/>
</dbReference>
<accession>A0A9X0MJU8</accession>
<gene>
    <name evidence="1" type="ORF">AT268_31960</name>
</gene>
<dbReference type="RefSeq" id="WP_061662458.1">
    <property type="nucleotide sequence ID" value="NZ_LOMO01000001.1"/>
</dbReference>
<organism evidence="1 2">
    <name type="scientific">Bacillus cereus</name>
    <dbReference type="NCBI Taxonomy" id="1396"/>
    <lineage>
        <taxon>Bacteria</taxon>
        <taxon>Bacillati</taxon>
        <taxon>Bacillota</taxon>
        <taxon>Bacilli</taxon>
        <taxon>Bacillales</taxon>
        <taxon>Bacillaceae</taxon>
        <taxon>Bacillus</taxon>
        <taxon>Bacillus cereus group</taxon>
    </lineage>
</organism>
<evidence type="ECO:0000313" key="1">
    <source>
        <dbReference type="EMBL" id="KXY51119.1"/>
    </source>
</evidence>